<dbReference type="Proteomes" id="UP001321749">
    <property type="component" value="Unassembled WGS sequence"/>
</dbReference>
<reference evidence="3" key="2">
    <citation type="submission" date="2023-06" db="EMBL/GenBank/DDBJ databases">
        <authorList>
            <consortium name="Lawrence Berkeley National Laboratory"/>
            <person name="Mondo S.J."/>
            <person name="Hensen N."/>
            <person name="Bonometti L."/>
            <person name="Westerberg I."/>
            <person name="Brannstrom I.O."/>
            <person name="Guillou S."/>
            <person name="Cros-Aarteil S."/>
            <person name="Calhoun S."/>
            <person name="Haridas S."/>
            <person name="Kuo A."/>
            <person name="Pangilinan J."/>
            <person name="Riley R."/>
            <person name="Labutti K."/>
            <person name="Andreopoulos B."/>
            <person name="Lipzen A."/>
            <person name="Chen C."/>
            <person name="Yanf M."/>
            <person name="Daum C."/>
            <person name="Ng V."/>
            <person name="Clum A."/>
            <person name="Steindorff A."/>
            <person name="Ohm R."/>
            <person name="Martin F."/>
            <person name="Silar P."/>
            <person name="Natvig D."/>
            <person name="Lalanne C."/>
            <person name="Gautier V."/>
            <person name="Ament-Velasquez S.L."/>
            <person name="Kruys A."/>
            <person name="Hutchinson M.I."/>
            <person name="Powell A.J."/>
            <person name="Barry K."/>
            <person name="Miller A.N."/>
            <person name="Grigoriev I.V."/>
            <person name="Debuchy R."/>
            <person name="Gladieux P."/>
            <person name="Thoren M.H."/>
            <person name="Johannesson H."/>
        </authorList>
    </citation>
    <scope>NUCLEOTIDE SEQUENCE</scope>
    <source>
        <strain evidence="3">PSN324</strain>
    </source>
</reference>
<keyword evidence="2" id="KW-0732">Signal</keyword>
<organism evidence="3 4">
    <name type="scientific">Cladorrhinum samala</name>
    <dbReference type="NCBI Taxonomy" id="585594"/>
    <lineage>
        <taxon>Eukaryota</taxon>
        <taxon>Fungi</taxon>
        <taxon>Dikarya</taxon>
        <taxon>Ascomycota</taxon>
        <taxon>Pezizomycotina</taxon>
        <taxon>Sordariomycetes</taxon>
        <taxon>Sordariomycetidae</taxon>
        <taxon>Sordariales</taxon>
        <taxon>Podosporaceae</taxon>
        <taxon>Cladorrhinum</taxon>
    </lineage>
</organism>
<dbReference type="EMBL" id="MU864977">
    <property type="protein sequence ID" value="KAK4462150.1"/>
    <property type="molecule type" value="Genomic_DNA"/>
</dbReference>
<evidence type="ECO:0000256" key="2">
    <source>
        <dbReference type="SAM" id="SignalP"/>
    </source>
</evidence>
<feature type="region of interest" description="Disordered" evidence="1">
    <location>
        <begin position="122"/>
        <end position="142"/>
    </location>
</feature>
<dbReference type="AlphaFoldDB" id="A0AAV9HPY6"/>
<feature type="compositionally biased region" description="Low complexity" evidence="1">
    <location>
        <begin position="193"/>
        <end position="206"/>
    </location>
</feature>
<keyword evidence="4" id="KW-1185">Reference proteome</keyword>
<proteinExistence type="predicted"/>
<feature type="chain" id="PRO_5043586441" evidence="2">
    <location>
        <begin position="18"/>
        <end position="284"/>
    </location>
</feature>
<accession>A0AAV9HPY6</accession>
<name>A0AAV9HPY6_9PEZI</name>
<feature type="signal peptide" evidence="2">
    <location>
        <begin position="1"/>
        <end position="17"/>
    </location>
</feature>
<evidence type="ECO:0000256" key="1">
    <source>
        <dbReference type="SAM" id="MobiDB-lite"/>
    </source>
</evidence>
<protein>
    <submittedName>
        <fullName evidence="3">Uncharacterized protein</fullName>
    </submittedName>
</protein>
<comment type="caution">
    <text evidence="3">The sequence shown here is derived from an EMBL/GenBank/DDBJ whole genome shotgun (WGS) entry which is preliminary data.</text>
</comment>
<reference evidence="3" key="1">
    <citation type="journal article" date="2023" name="Mol. Phylogenet. Evol.">
        <title>Genome-scale phylogeny and comparative genomics of the fungal order Sordariales.</title>
        <authorList>
            <person name="Hensen N."/>
            <person name="Bonometti L."/>
            <person name="Westerberg I."/>
            <person name="Brannstrom I.O."/>
            <person name="Guillou S."/>
            <person name="Cros-Aarteil S."/>
            <person name="Calhoun S."/>
            <person name="Haridas S."/>
            <person name="Kuo A."/>
            <person name="Mondo S."/>
            <person name="Pangilinan J."/>
            <person name="Riley R."/>
            <person name="LaButti K."/>
            <person name="Andreopoulos B."/>
            <person name="Lipzen A."/>
            <person name="Chen C."/>
            <person name="Yan M."/>
            <person name="Daum C."/>
            <person name="Ng V."/>
            <person name="Clum A."/>
            <person name="Steindorff A."/>
            <person name="Ohm R.A."/>
            <person name="Martin F."/>
            <person name="Silar P."/>
            <person name="Natvig D.O."/>
            <person name="Lalanne C."/>
            <person name="Gautier V."/>
            <person name="Ament-Velasquez S.L."/>
            <person name="Kruys A."/>
            <person name="Hutchinson M.I."/>
            <person name="Powell A.J."/>
            <person name="Barry K."/>
            <person name="Miller A.N."/>
            <person name="Grigoriev I.V."/>
            <person name="Debuchy R."/>
            <person name="Gladieux P."/>
            <person name="Hiltunen Thoren M."/>
            <person name="Johannesson H."/>
        </authorList>
    </citation>
    <scope>NUCLEOTIDE SEQUENCE</scope>
    <source>
        <strain evidence="3">PSN324</strain>
    </source>
</reference>
<evidence type="ECO:0000313" key="3">
    <source>
        <dbReference type="EMBL" id="KAK4462150.1"/>
    </source>
</evidence>
<sequence length="284" mass="30020">MKSPFWTVAAFIGLVKSQTSPVPQPLTPSSVVVVGGGGGGTASGTVFSSTTAPTGGVDANAPMCGRGFTYCGYILRDHQKFKEEDIVKAYCAASKDNCANGKTKTDPIQALYVCVPPSAALVQEEEEEEEEGKKNKKNEIQPIDYDYDHDYQDESNHPAAALFQAVNNVQRRGRSRSSSSPSLRFGDGGLFNRKQQQQQDQQQQKSAAKRQQPKVSTVVVVPNTAAVSPPQSSGLSATDSGIGGGDSCSNTATPGNRIELICSCGGQCLNPEADHIGRCDAPCS</sequence>
<evidence type="ECO:0000313" key="4">
    <source>
        <dbReference type="Proteomes" id="UP001321749"/>
    </source>
</evidence>
<feature type="region of interest" description="Disordered" evidence="1">
    <location>
        <begin position="169"/>
        <end position="215"/>
    </location>
</feature>
<gene>
    <name evidence="3" type="ORF">QBC42DRAFT_286816</name>
</gene>